<dbReference type="GeneID" id="37019712"/>
<dbReference type="RefSeq" id="XP_025352344.1">
    <property type="nucleotide sequence ID" value="XM_025497931.1"/>
</dbReference>
<reference evidence="7 8" key="1">
    <citation type="journal article" date="2018" name="Mol. Biol. Evol.">
        <title>Broad Genomic Sampling Reveals a Smut Pathogenic Ancestry of the Fungal Clade Ustilaginomycotina.</title>
        <authorList>
            <person name="Kijpornyongpan T."/>
            <person name="Mondo S.J."/>
            <person name="Barry K."/>
            <person name="Sandor L."/>
            <person name="Lee J."/>
            <person name="Lipzen A."/>
            <person name="Pangilinan J."/>
            <person name="LaButti K."/>
            <person name="Hainaut M."/>
            <person name="Henrissat B."/>
            <person name="Grigoriev I.V."/>
            <person name="Spatafora J.W."/>
            <person name="Aime M.C."/>
        </authorList>
    </citation>
    <scope>NUCLEOTIDE SEQUENCE [LARGE SCALE GENOMIC DNA]</scope>
    <source>
        <strain evidence="7 8">MCA 3882</strain>
    </source>
</reference>
<dbReference type="FunCoup" id="A0A316V3L4">
    <property type="interactions" value="260"/>
</dbReference>
<dbReference type="AlphaFoldDB" id="A0A316V3L4"/>
<evidence type="ECO:0000313" key="7">
    <source>
        <dbReference type="EMBL" id="PWN32042.1"/>
    </source>
</evidence>
<organism evidence="7 8">
    <name type="scientific">Meira miltonrushii</name>
    <dbReference type="NCBI Taxonomy" id="1280837"/>
    <lineage>
        <taxon>Eukaryota</taxon>
        <taxon>Fungi</taxon>
        <taxon>Dikarya</taxon>
        <taxon>Basidiomycota</taxon>
        <taxon>Ustilaginomycotina</taxon>
        <taxon>Exobasidiomycetes</taxon>
        <taxon>Exobasidiales</taxon>
        <taxon>Brachybasidiaceae</taxon>
        <taxon>Meira</taxon>
    </lineage>
</organism>
<keyword evidence="8" id="KW-1185">Reference proteome</keyword>
<dbReference type="InterPro" id="IPR001086">
    <property type="entry name" value="Preph_deHydtase"/>
</dbReference>
<dbReference type="SUPFAM" id="SSF53850">
    <property type="entry name" value="Periplasmic binding protein-like II"/>
    <property type="match status" value="1"/>
</dbReference>
<evidence type="ECO:0000256" key="4">
    <source>
        <dbReference type="ARBA" id="ARBA00023239"/>
    </source>
</evidence>
<protein>
    <submittedName>
        <fullName evidence="7">PDT-domain-containing protein</fullName>
    </submittedName>
</protein>
<name>A0A316V3L4_9BASI</name>
<keyword evidence="1" id="KW-0028">Amino-acid biosynthesis</keyword>
<evidence type="ECO:0000256" key="2">
    <source>
        <dbReference type="ARBA" id="ARBA00023141"/>
    </source>
</evidence>
<sequence length="413" mass="46963">MPDNRPIVLHYLGPPGTYSHQVSLDLVPNLHFDRTYSDDKGKRKSESLKVALKPCKSIRETFKGAQELAAQSNLFSLALLPFENNSNGPVQDSYGILHNAFASTSRFWIVAEAYLPVSHSLLVTKEVWAKLKGDKEQVELSDLQKLDQTSSHPQALGQCSKFIKEHMRADIHLHESNSTGEAAQQLLNLPSEGGESSLERLRACIASKVCTKADVYDLVEIFGNIQNSNGNTTRFLLCRLPQGIKQDQMFVENYQKFTNKTVDRCRFIYHLTEKNISDNSLFTFMDSVRRTDVHDPDYSGKYTDPVTLDIKIRKVDRSTIRSNDLNNVEEEDYTCSEGIWGYTYLAEMEISQSSAGEIMSKETSDGKRRKLIAEPIKFSKLERAVERYLSETDANFHLDKIESKVQLLGRWYV</sequence>
<dbReference type="PANTHER" id="PTHR21022">
    <property type="entry name" value="PREPHENATE DEHYDRATASE P PROTEIN"/>
    <property type="match status" value="1"/>
</dbReference>
<dbReference type="Pfam" id="PF00800">
    <property type="entry name" value="PDT"/>
    <property type="match status" value="1"/>
</dbReference>
<evidence type="ECO:0000259" key="6">
    <source>
        <dbReference type="PROSITE" id="PS51171"/>
    </source>
</evidence>
<evidence type="ECO:0000256" key="1">
    <source>
        <dbReference type="ARBA" id="ARBA00022605"/>
    </source>
</evidence>
<evidence type="ECO:0000256" key="5">
    <source>
        <dbReference type="ARBA" id="ARBA00029440"/>
    </source>
</evidence>
<keyword evidence="4" id="KW-0456">Lyase</keyword>
<accession>A0A316V3L4</accession>
<dbReference type="GO" id="GO:0009094">
    <property type="term" value="P:L-phenylalanine biosynthetic process"/>
    <property type="evidence" value="ECO:0007669"/>
    <property type="project" value="UniProtKB-KW"/>
</dbReference>
<dbReference type="PROSITE" id="PS51171">
    <property type="entry name" value="PREPHENATE_DEHYDR_3"/>
    <property type="match status" value="1"/>
</dbReference>
<keyword evidence="2" id="KW-0057">Aromatic amino acid biosynthesis</keyword>
<dbReference type="Gene3D" id="3.40.190.10">
    <property type="entry name" value="Periplasmic binding protein-like II"/>
    <property type="match status" value="2"/>
</dbReference>
<feature type="domain" description="Prephenate dehydratase" evidence="6">
    <location>
        <begin position="8"/>
        <end position="240"/>
    </location>
</feature>
<dbReference type="OrthoDB" id="983542at2759"/>
<dbReference type="EMBL" id="KZ819606">
    <property type="protein sequence ID" value="PWN32042.1"/>
    <property type="molecule type" value="Genomic_DNA"/>
</dbReference>
<comment type="pathway">
    <text evidence="5">Amino-acid biosynthesis.</text>
</comment>
<proteinExistence type="predicted"/>
<keyword evidence="3" id="KW-0584">Phenylalanine biosynthesis</keyword>
<dbReference type="GO" id="GO:0004664">
    <property type="term" value="F:prephenate dehydratase activity"/>
    <property type="evidence" value="ECO:0007669"/>
    <property type="project" value="InterPro"/>
</dbReference>
<dbReference type="Proteomes" id="UP000245771">
    <property type="component" value="Unassembled WGS sequence"/>
</dbReference>
<dbReference type="InParanoid" id="A0A316V3L4"/>
<evidence type="ECO:0000256" key="3">
    <source>
        <dbReference type="ARBA" id="ARBA00023222"/>
    </source>
</evidence>
<dbReference type="PANTHER" id="PTHR21022:SF19">
    <property type="entry name" value="PREPHENATE DEHYDRATASE-RELATED"/>
    <property type="match status" value="1"/>
</dbReference>
<dbReference type="GO" id="GO:0005737">
    <property type="term" value="C:cytoplasm"/>
    <property type="evidence" value="ECO:0007669"/>
    <property type="project" value="TreeGrafter"/>
</dbReference>
<gene>
    <name evidence="7" type="ORF">FA14DRAFT_157973</name>
</gene>
<evidence type="ECO:0000313" key="8">
    <source>
        <dbReference type="Proteomes" id="UP000245771"/>
    </source>
</evidence>
<dbReference type="STRING" id="1280837.A0A316V3L4"/>